<accession>A0ABP0R8G3</accession>
<reference evidence="6 7" key="1">
    <citation type="submission" date="2024-02" db="EMBL/GenBank/DDBJ databases">
        <authorList>
            <person name="Chen Y."/>
            <person name="Shah S."/>
            <person name="Dougan E. K."/>
            <person name="Thang M."/>
            <person name="Chan C."/>
        </authorList>
    </citation>
    <scope>NUCLEOTIDE SEQUENCE [LARGE SCALE GENOMIC DNA]</scope>
</reference>
<dbReference type="PANTHER" id="PTHR10037">
    <property type="entry name" value="VOLTAGE-GATED CATION CHANNEL CALCIUM AND SODIUM"/>
    <property type="match status" value="1"/>
</dbReference>
<dbReference type="EMBL" id="CAXAMN010025672">
    <property type="protein sequence ID" value="CAK9096885.1"/>
    <property type="molecule type" value="Genomic_DNA"/>
</dbReference>
<evidence type="ECO:0000256" key="2">
    <source>
        <dbReference type="ARBA" id="ARBA00022692"/>
    </source>
</evidence>
<evidence type="ECO:0000256" key="1">
    <source>
        <dbReference type="ARBA" id="ARBA00004141"/>
    </source>
</evidence>
<protein>
    <recommendedName>
        <fullName evidence="5">Ion transport domain-containing protein</fullName>
    </recommendedName>
</protein>
<organism evidence="6 7">
    <name type="scientific">Durusdinium trenchii</name>
    <dbReference type="NCBI Taxonomy" id="1381693"/>
    <lineage>
        <taxon>Eukaryota</taxon>
        <taxon>Sar</taxon>
        <taxon>Alveolata</taxon>
        <taxon>Dinophyceae</taxon>
        <taxon>Suessiales</taxon>
        <taxon>Symbiodiniaceae</taxon>
        <taxon>Durusdinium</taxon>
    </lineage>
</organism>
<keyword evidence="7" id="KW-1185">Reference proteome</keyword>
<evidence type="ECO:0000313" key="7">
    <source>
        <dbReference type="Proteomes" id="UP001642484"/>
    </source>
</evidence>
<dbReference type="Pfam" id="PF00520">
    <property type="entry name" value="Ion_trans"/>
    <property type="match status" value="1"/>
</dbReference>
<dbReference type="Gene3D" id="1.20.120.350">
    <property type="entry name" value="Voltage-gated potassium channels. Chain C"/>
    <property type="match status" value="1"/>
</dbReference>
<keyword evidence="4" id="KW-0472">Membrane</keyword>
<dbReference type="InterPro" id="IPR043203">
    <property type="entry name" value="VGCC_Ca_Na"/>
</dbReference>
<keyword evidence="3" id="KW-1133">Transmembrane helix</keyword>
<comment type="caution">
    <text evidence="6">The sequence shown here is derived from an EMBL/GenBank/DDBJ whole genome shotgun (WGS) entry which is preliminary data.</text>
</comment>
<dbReference type="InterPro" id="IPR005821">
    <property type="entry name" value="Ion_trans_dom"/>
</dbReference>
<dbReference type="Proteomes" id="UP001642484">
    <property type="component" value="Unassembled WGS sequence"/>
</dbReference>
<dbReference type="PANTHER" id="PTHR10037:SF62">
    <property type="entry name" value="SODIUM CHANNEL PROTEIN 60E"/>
    <property type="match status" value="1"/>
</dbReference>
<comment type="subcellular location">
    <subcellularLocation>
        <location evidence="1">Membrane</location>
        <topology evidence="1">Multi-pass membrane protein</topology>
    </subcellularLocation>
</comment>
<name>A0ABP0R8G3_9DINO</name>
<proteinExistence type="predicted"/>
<dbReference type="InterPro" id="IPR027359">
    <property type="entry name" value="Volt_channel_dom_sf"/>
</dbReference>
<evidence type="ECO:0000256" key="3">
    <source>
        <dbReference type="ARBA" id="ARBA00022989"/>
    </source>
</evidence>
<feature type="domain" description="Ion transport" evidence="5">
    <location>
        <begin position="160"/>
        <end position="302"/>
    </location>
</feature>
<gene>
    <name evidence="6" type="ORF">CCMP2556_LOCUS46041</name>
</gene>
<evidence type="ECO:0000256" key="4">
    <source>
        <dbReference type="ARBA" id="ARBA00023136"/>
    </source>
</evidence>
<sequence length="430" mass="48264">MAEEVSMFKELLLKLESEHLRELKLLEENLQTANRLCRLHRLDAARDGGSRCFEEEDVVAREDLPISRFPMLRLTSGSTFELSQDTMEYQEGAASGAVKYEEGAAPPHQVKFEEGTTTAATAPAQAVAVIPTMSSQGEGPLPRFGSSGSLNGSFFEADSYELCMGILILVSVMVLALEMQYEGYVIGYELQYPKLIHPPEEVWHQWPVVLRWMDRTFTGLFVLDIMMRVCVLRLRFFCQTLNLLDFVVVSCSLMEDIFGDNFPVNAPFLRLLRFAKVARSLRVLKRAHILGSLHLLLKSVRASVASGRENRAQRVMDAADFFMDRVKARAFKKEIPSLQANVLPESNQGLLKQKKLCQTAILTPHKEMAVPDGSVEVSCKDTCGRLQGSTEAFEGKDPEVRQEVFRPLEWIWRGLGFTNEAAKHGKPTSG</sequence>
<keyword evidence="2" id="KW-0812">Transmembrane</keyword>
<evidence type="ECO:0000313" key="6">
    <source>
        <dbReference type="EMBL" id="CAK9096885.1"/>
    </source>
</evidence>
<evidence type="ECO:0000259" key="5">
    <source>
        <dbReference type="Pfam" id="PF00520"/>
    </source>
</evidence>
<dbReference type="SUPFAM" id="SSF81324">
    <property type="entry name" value="Voltage-gated potassium channels"/>
    <property type="match status" value="1"/>
</dbReference>